<dbReference type="Proteomes" id="UP000279029">
    <property type="component" value="Chromosome"/>
</dbReference>
<dbReference type="OrthoDB" id="5405405at2"/>
<dbReference type="SUPFAM" id="SSF47240">
    <property type="entry name" value="Ferritin-like"/>
    <property type="match status" value="1"/>
</dbReference>
<feature type="coiled-coil region" evidence="1">
    <location>
        <begin position="30"/>
        <end position="61"/>
    </location>
</feature>
<keyword evidence="4" id="KW-1185">Reference proteome</keyword>
<dbReference type="GO" id="GO:0046872">
    <property type="term" value="F:metal ion binding"/>
    <property type="evidence" value="ECO:0007669"/>
    <property type="project" value="InterPro"/>
</dbReference>
<dbReference type="AlphaFoldDB" id="A0A3P7NSB5"/>
<gene>
    <name evidence="3" type="ORF">PATL70BA_0240</name>
</gene>
<evidence type="ECO:0000256" key="1">
    <source>
        <dbReference type="SAM" id="Coils"/>
    </source>
</evidence>
<accession>A0A3P7NSB5</accession>
<dbReference type="CDD" id="cd01045">
    <property type="entry name" value="Ferritin_like_AB"/>
    <property type="match status" value="1"/>
</dbReference>
<dbReference type="InterPro" id="IPR009078">
    <property type="entry name" value="Ferritin-like_SF"/>
</dbReference>
<evidence type="ECO:0000259" key="2">
    <source>
        <dbReference type="Pfam" id="PF02915"/>
    </source>
</evidence>
<evidence type="ECO:0000313" key="4">
    <source>
        <dbReference type="Proteomes" id="UP000279029"/>
    </source>
</evidence>
<reference evidence="3 4" key="1">
    <citation type="submission" date="2018-09" db="EMBL/GenBank/DDBJ databases">
        <authorList>
            <person name="Postec A."/>
        </authorList>
    </citation>
    <scope>NUCLEOTIDE SEQUENCE [LARGE SCALE GENOMIC DNA]</scope>
    <source>
        <strain evidence="3">70B-A</strain>
    </source>
</reference>
<dbReference type="InterPro" id="IPR012347">
    <property type="entry name" value="Ferritin-like"/>
</dbReference>
<name>A0A3P7NSB5_9FIRM</name>
<dbReference type="RefSeq" id="WP_125135654.1">
    <property type="nucleotide sequence ID" value="NZ_LR130778.1"/>
</dbReference>
<proteinExistence type="predicted"/>
<dbReference type="EMBL" id="LR130778">
    <property type="protein sequence ID" value="VDN46084.1"/>
    <property type="molecule type" value="Genomic_DNA"/>
</dbReference>
<evidence type="ECO:0000313" key="3">
    <source>
        <dbReference type="EMBL" id="VDN46084.1"/>
    </source>
</evidence>
<feature type="domain" description="Rubrerythrin diiron-binding" evidence="2">
    <location>
        <begin position="10"/>
        <end position="146"/>
    </location>
</feature>
<protein>
    <recommendedName>
        <fullName evidence="2">Rubrerythrin diiron-binding domain-containing protein</fullName>
    </recommendedName>
</protein>
<organism evidence="3 4">
    <name type="scientific">Petrocella atlantisensis</name>
    <dbReference type="NCBI Taxonomy" id="2173034"/>
    <lineage>
        <taxon>Bacteria</taxon>
        <taxon>Bacillati</taxon>
        <taxon>Bacillota</taxon>
        <taxon>Clostridia</taxon>
        <taxon>Lachnospirales</taxon>
        <taxon>Vallitaleaceae</taxon>
        <taxon>Petrocella</taxon>
    </lineage>
</organism>
<dbReference type="KEGG" id="cbar:PATL70BA_0240"/>
<dbReference type="InterPro" id="IPR003251">
    <property type="entry name" value="Rr_diiron-bd_dom"/>
</dbReference>
<dbReference type="Pfam" id="PF02915">
    <property type="entry name" value="Rubrerythrin"/>
    <property type="match status" value="1"/>
</dbReference>
<sequence length="153" mass="18063">MQEIFLLEDLLDVLIDIEIMGQGHYKDLANQAEEETLTELFKALAKQEEAHEKLYKSLKEQYVNYTTSDVDEEYMAYLDALIKDNIDFMTQKKEVMSLEEAFDLAFRLEKDTILFLREAQRHLPKAEHDKIDGLVAQEQSHIVMLRQYRSQMI</sequence>
<keyword evidence="1" id="KW-0175">Coiled coil</keyword>
<dbReference type="Gene3D" id="1.20.1260.10">
    <property type="match status" value="1"/>
</dbReference>
<dbReference type="GO" id="GO:0016491">
    <property type="term" value="F:oxidoreductase activity"/>
    <property type="evidence" value="ECO:0007669"/>
    <property type="project" value="InterPro"/>
</dbReference>